<gene>
    <name evidence="3" type="ORF">RYS15_06840</name>
</gene>
<evidence type="ECO:0000313" key="4">
    <source>
        <dbReference type="Proteomes" id="UP001269819"/>
    </source>
</evidence>
<keyword evidence="4" id="KW-1185">Reference proteome</keyword>
<dbReference type="EC" id="2.1.1.107" evidence="3"/>
<feature type="coiled-coil region" evidence="1">
    <location>
        <begin position="50"/>
        <end position="102"/>
    </location>
</feature>
<keyword evidence="3" id="KW-0489">Methyltransferase</keyword>
<keyword evidence="2" id="KW-0812">Transmembrane</keyword>
<protein>
    <submittedName>
        <fullName evidence="3">Uroporphyrinogen-III C-methyltransferase</fullName>
        <ecNumber evidence="3">2.1.1.107</ecNumber>
    </submittedName>
</protein>
<dbReference type="Pfam" id="PF04375">
    <property type="entry name" value="HemX"/>
    <property type="match status" value="1"/>
</dbReference>
<dbReference type="EMBL" id="JAWIIJ010000003">
    <property type="protein sequence ID" value="MDV2078393.1"/>
    <property type="molecule type" value="Genomic_DNA"/>
</dbReference>
<keyword evidence="2" id="KW-1133">Transmembrane helix</keyword>
<dbReference type="InterPro" id="IPR007470">
    <property type="entry name" value="HemX"/>
</dbReference>
<dbReference type="RefSeq" id="WP_316973167.1">
    <property type="nucleotide sequence ID" value="NZ_JAWIIJ010000003.1"/>
</dbReference>
<proteinExistence type="predicted"/>
<dbReference type="GO" id="GO:0004851">
    <property type="term" value="F:uroporphyrin-III C-methyltransferase activity"/>
    <property type="evidence" value="ECO:0007669"/>
    <property type="project" value="UniProtKB-EC"/>
</dbReference>
<keyword evidence="2" id="KW-0472">Membrane</keyword>
<dbReference type="PANTHER" id="PTHR38043:SF1">
    <property type="entry name" value="PROTEIN HEMX"/>
    <property type="match status" value="1"/>
</dbReference>
<sequence>MTDSNSQLPAPVESTPSPRQRLWPLWLVALLTFILVVALAVWNWQQWQWRQQLQQTVGELQQSDQQLDQRYGAGADRQADRLQSLEQRLSNQQSQLATFQRQIDHNARELLATGNRTRTDWLLAEAEYLMRIANQRLQVEKDIRGALAALNEADKVLRESDDVGVFAIRKQLAREVLALKAISDVDRTGLYLTLEAAIASMQELTDDTLYQGEGPALFQDQPATPAAGDPGIWARAWQQVKTTLGNAVSYRRLDQPVQPLMSPEQAAYARLNMQLMLEEAELAVLRGNQVLYDRALAKARGALEQWYDGTDNRITALLDTLAGLEGKQVDPDLPDISESLALLKARLSGRLNTESDESADSEGGNGQ</sequence>
<name>A0ABU3VVU2_9GAMM</name>
<keyword evidence="1" id="KW-0175">Coiled coil</keyword>
<dbReference type="Proteomes" id="UP001269819">
    <property type="component" value="Unassembled WGS sequence"/>
</dbReference>
<keyword evidence="3" id="KW-0808">Transferase</keyword>
<evidence type="ECO:0000313" key="3">
    <source>
        <dbReference type="EMBL" id="MDV2078393.1"/>
    </source>
</evidence>
<evidence type="ECO:0000256" key="1">
    <source>
        <dbReference type="SAM" id="Coils"/>
    </source>
</evidence>
<comment type="caution">
    <text evidence="3">The sequence shown here is derived from an EMBL/GenBank/DDBJ whole genome shotgun (WGS) entry which is preliminary data.</text>
</comment>
<feature type="transmembrane region" description="Helical" evidence="2">
    <location>
        <begin position="23"/>
        <end position="44"/>
    </location>
</feature>
<dbReference type="PANTHER" id="PTHR38043">
    <property type="entry name" value="PROTEIN HEMX"/>
    <property type="match status" value="1"/>
</dbReference>
<dbReference type="GO" id="GO:0032259">
    <property type="term" value="P:methylation"/>
    <property type="evidence" value="ECO:0007669"/>
    <property type="project" value="UniProtKB-KW"/>
</dbReference>
<organism evidence="3 4">
    <name type="scientific">Marinobacter xestospongiae</name>
    <dbReference type="NCBI Taxonomy" id="994319"/>
    <lineage>
        <taxon>Bacteria</taxon>
        <taxon>Pseudomonadati</taxon>
        <taxon>Pseudomonadota</taxon>
        <taxon>Gammaproteobacteria</taxon>
        <taxon>Pseudomonadales</taxon>
        <taxon>Marinobacteraceae</taxon>
        <taxon>Marinobacter</taxon>
    </lineage>
</organism>
<evidence type="ECO:0000256" key="2">
    <source>
        <dbReference type="SAM" id="Phobius"/>
    </source>
</evidence>
<reference evidence="3 4" key="1">
    <citation type="submission" date="2023-10" db="EMBL/GenBank/DDBJ databases">
        <title>Characteristics and mechanism of a salt-tolerant marine origin heterotrophic nitrifying- aerobic denitrifying bacteria Marinobacter xestospongiae HN1.</title>
        <authorList>
            <person name="Qi R."/>
        </authorList>
    </citation>
    <scope>NUCLEOTIDE SEQUENCE [LARGE SCALE GENOMIC DNA]</scope>
    <source>
        <strain evidence="3 4">HN1</strain>
    </source>
</reference>
<accession>A0ABU3VVU2</accession>